<evidence type="ECO:0000313" key="4">
    <source>
        <dbReference type="Proteomes" id="UP001162162"/>
    </source>
</evidence>
<protein>
    <recommendedName>
        <fullName evidence="5">Transmembrane protein 209</fullName>
    </recommendedName>
</protein>
<gene>
    <name evidence="3" type="ORF">NQ318_018769</name>
</gene>
<dbReference type="Pfam" id="PF09786">
    <property type="entry name" value="CytochromB561_N"/>
    <property type="match status" value="1"/>
</dbReference>
<evidence type="ECO:0008006" key="5">
    <source>
        <dbReference type="Google" id="ProtNLM"/>
    </source>
</evidence>
<evidence type="ECO:0000256" key="1">
    <source>
        <dbReference type="SAM" id="MobiDB-lite"/>
    </source>
</evidence>
<keyword evidence="2" id="KW-0812">Transmembrane</keyword>
<dbReference type="Proteomes" id="UP001162162">
    <property type="component" value="Unassembled WGS sequence"/>
</dbReference>
<accession>A0AAV8ZH56</accession>
<dbReference type="EMBL" id="JAPWTK010000001">
    <property type="protein sequence ID" value="KAJ8963300.1"/>
    <property type="molecule type" value="Genomic_DNA"/>
</dbReference>
<evidence type="ECO:0000313" key="3">
    <source>
        <dbReference type="EMBL" id="KAJ8963300.1"/>
    </source>
</evidence>
<keyword evidence="4" id="KW-1185">Reference proteome</keyword>
<sequence length="538" mass="60409">MNPQTPNRSLLRGNGSPVLERSLRINRNRLELRRSFIWGSINFGLLAVILYDLSQSCPLYMNYYHCVEYSFVIILTINVFYYVGKIIKASLTAEKPIAITLEQKKLLGIKDADPSFKIITTPAKNSPGPGTPVSTYSSTPMNRSALSWASNVSQNESMNYSVSSPSWTYLKGSTPEVKSPKFSSKPSASPVKSSFADVSSVEFITDQNSLNTYLKEHEEAEKVNKIANKSQQSSNLLSSFWSHPVTKTSKDMSSFLKQCQYQLSAPSPTKIATSSPSAKVEDKSSSSPAQNSALDVWNRINVDSIVITQWDENLRIWVSRTILERLIDEFVRINESLEKHGLSDIKIGRVGLERLRKTAQVTSITHFIPSLATLIPFLEVTTNQEYLEKRIRELAKGGCMSEFKWNGGSSYNGKEWDDSLPTDCAIVMHLLASYLDTQLMPLPNMPDTKAFSGHHYIKATDKMPPLTPNSLFIQEVSEKPPHYRVVVGEKVYEMVKGYNNLFHSILFFIYHVNKIEHGMLGGVNLGRAGINILWVIDQ</sequence>
<evidence type="ECO:0000256" key="2">
    <source>
        <dbReference type="SAM" id="Phobius"/>
    </source>
</evidence>
<proteinExistence type="predicted"/>
<dbReference type="PANTHER" id="PTHR21780">
    <property type="entry name" value="TRANSMEMBRANE PROTEIN 209"/>
    <property type="match status" value="1"/>
</dbReference>
<feature type="transmembrane region" description="Helical" evidence="2">
    <location>
        <begin position="66"/>
        <end position="84"/>
    </location>
</feature>
<feature type="compositionally biased region" description="Polar residues" evidence="1">
    <location>
        <begin position="267"/>
        <end position="277"/>
    </location>
</feature>
<reference evidence="3" key="1">
    <citation type="journal article" date="2023" name="Insect Mol. Biol.">
        <title>Genome sequencing provides insights into the evolution of gene families encoding plant cell wall-degrading enzymes in longhorned beetles.</title>
        <authorList>
            <person name="Shin N.R."/>
            <person name="Okamura Y."/>
            <person name="Kirsch R."/>
            <person name="Pauchet Y."/>
        </authorList>
    </citation>
    <scope>NUCLEOTIDE SEQUENCE</scope>
    <source>
        <strain evidence="3">AMC_N1</strain>
    </source>
</reference>
<organism evidence="3 4">
    <name type="scientific">Aromia moschata</name>
    <dbReference type="NCBI Taxonomy" id="1265417"/>
    <lineage>
        <taxon>Eukaryota</taxon>
        <taxon>Metazoa</taxon>
        <taxon>Ecdysozoa</taxon>
        <taxon>Arthropoda</taxon>
        <taxon>Hexapoda</taxon>
        <taxon>Insecta</taxon>
        <taxon>Pterygota</taxon>
        <taxon>Neoptera</taxon>
        <taxon>Endopterygota</taxon>
        <taxon>Coleoptera</taxon>
        <taxon>Polyphaga</taxon>
        <taxon>Cucujiformia</taxon>
        <taxon>Chrysomeloidea</taxon>
        <taxon>Cerambycidae</taxon>
        <taxon>Cerambycinae</taxon>
        <taxon>Callichromatini</taxon>
        <taxon>Aromia</taxon>
    </lineage>
</organism>
<comment type="caution">
    <text evidence="3">The sequence shown here is derived from an EMBL/GenBank/DDBJ whole genome shotgun (WGS) entry which is preliminary data.</text>
</comment>
<dbReference type="PANTHER" id="PTHR21780:SF0">
    <property type="entry name" value="TRANSMEMBRANE PROTEIN 209"/>
    <property type="match status" value="1"/>
</dbReference>
<dbReference type="InterPro" id="IPR019176">
    <property type="entry name" value="Cytochrome_B561-rel"/>
</dbReference>
<feature type="region of interest" description="Disordered" evidence="1">
    <location>
        <begin position="267"/>
        <end position="290"/>
    </location>
</feature>
<keyword evidence="2" id="KW-0472">Membrane</keyword>
<name>A0AAV8ZH56_9CUCU</name>
<keyword evidence="2" id="KW-1133">Transmembrane helix</keyword>
<dbReference type="AlphaFoldDB" id="A0AAV8ZH56"/>
<feature type="transmembrane region" description="Helical" evidence="2">
    <location>
        <begin position="36"/>
        <end position="54"/>
    </location>
</feature>
<dbReference type="GO" id="GO:0016020">
    <property type="term" value="C:membrane"/>
    <property type="evidence" value="ECO:0007669"/>
    <property type="project" value="TreeGrafter"/>
</dbReference>